<sequence length="101" mass="11272">MKQRCLCNIVISSEAQEWAKSEKRIFVVTPLSRKLRVPDLRSCHITRCLLDAIAIISYRTKTDAGIDNNALYDMINADRVTEGVTQETSGSKLAGNRVTSD</sequence>
<organism evidence="1 2">
    <name type="scientific">Lasius platythorax</name>
    <dbReference type="NCBI Taxonomy" id="488582"/>
    <lineage>
        <taxon>Eukaryota</taxon>
        <taxon>Metazoa</taxon>
        <taxon>Ecdysozoa</taxon>
        <taxon>Arthropoda</taxon>
        <taxon>Hexapoda</taxon>
        <taxon>Insecta</taxon>
        <taxon>Pterygota</taxon>
        <taxon>Neoptera</taxon>
        <taxon>Endopterygota</taxon>
        <taxon>Hymenoptera</taxon>
        <taxon>Apocrita</taxon>
        <taxon>Aculeata</taxon>
        <taxon>Formicoidea</taxon>
        <taxon>Formicidae</taxon>
        <taxon>Formicinae</taxon>
        <taxon>Lasius</taxon>
        <taxon>Lasius</taxon>
    </lineage>
</organism>
<dbReference type="EMBL" id="OZ034824">
    <property type="protein sequence ID" value="CAL1674420.1"/>
    <property type="molecule type" value="Genomic_DNA"/>
</dbReference>
<dbReference type="Proteomes" id="UP001497644">
    <property type="component" value="Chromosome 1"/>
</dbReference>
<protein>
    <submittedName>
        <fullName evidence="1">Uncharacterized protein</fullName>
    </submittedName>
</protein>
<evidence type="ECO:0000313" key="1">
    <source>
        <dbReference type="EMBL" id="CAL1674420.1"/>
    </source>
</evidence>
<keyword evidence="2" id="KW-1185">Reference proteome</keyword>
<reference evidence="1 2" key="1">
    <citation type="submission" date="2024-04" db="EMBL/GenBank/DDBJ databases">
        <authorList>
            <consortium name="Molecular Ecology Group"/>
        </authorList>
    </citation>
    <scope>NUCLEOTIDE SEQUENCE [LARGE SCALE GENOMIC DNA]</scope>
</reference>
<evidence type="ECO:0000313" key="2">
    <source>
        <dbReference type="Proteomes" id="UP001497644"/>
    </source>
</evidence>
<accession>A0AAV2N4A3</accession>
<dbReference type="AlphaFoldDB" id="A0AAV2N4A3"/>
<name>A0AAV2N4A3_9HYME</name>
<gene>
    <name evidence="1" type="ORF">LPLAT_LOCUS1094</name>
</gene>
<proteinExistence type="predicted"/>